<evidence type="ECO:0000256" key="2">
    <source>
        <dbReference type="SAM" id="SignalP"/>
    </source>
</evidence>
<dbReference type="EMBL" id="KB468135">
    <property type="protein sequence ID" value="PCH42841.1"/>
    <property type="molecule type" value="Genomic_DNA"/>
</dbReference>
<dbReference type="AlphaFoldDB" id="A0A2H3JLT4"/>
<dbReference type="InterPro" id="IPR051477">
    <property type="entry name" value="Expansin_CellWall"/>
</dbReference>
<evidence type="ECO:0008006" key="5">
    <source>
        <dbReference type="Google" id="ProtNLM"/>
    </source>
</evidence>
<dbReference type="Gene3D" id="2.40.40.10">
    <property type="entry name" value="RlpA-like domain"/>
    <property type="match status" value="1"/>
</dbReference>
<sequence>MFRFQVIAAICTLSVGVIATPMLTHTKRQNVGEATYYYPGEGACGYYNTSDQPVLALSVDIWNNGEYCMQWVELTDPATGATQYGQVVDECQGCDSTHVDLSPSLFESLGAPLSQGVISPLDWQFA</sequence>
<dbReference type="STRING" id="742152.A0A2H3JLT4"/>
<dbReference type="PANTHER" id="PTHR31836:SF21">
    <property type="entry name" value="EXPANSIN-LIKE PROTEIN 7"/>
    <property type="match status" value="1"/>
</dbReference>
<keyword evidence="1 2" id="KW-0732">Signal</keyword>
<name>A0A2H3JLT4_WOLCO</name>
<dbReference type="OMA" id="DATWYNP"/>
<evidence type="ECO:0000313" key="4">
    <source>
        <dbReference type="Proteomes" id="UP000218811"/>
    </source>
</evidence>
<proteinExistence type="predicted"/>
<dbReference type="CDD" id="cd22191">
    <property type="entry name" value="DPBB_RlpA_EXP_N-like"/>
    <property type="match status" value="1"/>
</dbReference>
<evidence type="ECO:0000256" key="1">
    <source>
        <dbReference type="ARBA" id="ARBA00022729"/>
    </source>
</evidence>
<gene>
    <name evidence="3" type="ORF">WOLCODRAFT_121093</name>
</gene>
<keyword evidence="4" id="KW-1185">Reference proteome</keyword>
<evidence type="ECO:0000313" key="3">
    <source>
        <dbReference type="EMBL" id="PCH42841.1"/>
    </source>
</evidence>
<feature type="signal peptide" evidence="2">
    <location>
        <begin position="1"/>
        <end position="19"/>
    </location>
</feature>
<dbReference type="SUPFAM" id="SSF50685">
    <property type="entry name" value="Barwin-like endoglucanases"/>
    <property type="match status" value="1"/>
</dbReference>
<accession>A0A2H3JLT4</accession>
<dbReference type="OrthoDB" id="406505at2759"/>
<organism evidence="3 4">
    <name type="scientific">Wolfiporia cocos (strain MD-104)</name>
    <name type="common">Brown rot fungus</name>
    <dbReference type="NCBI Taxonomy" id="742152"/>
    <lineage>
        <taxon>Eukaryota</taxon>
        <taxon>Fungi</taxon>
        <taxon>Dikarya</taxon>
        <taxon>Basidiomycota</taxon>
        <taxon>Agaricomycotina</taxon>
        <taxon>Agaricomycetes</taxon>
        <taxon>Polyporales</taxon>
        <taxon>Phaeolaceae</taxon>
        <taxon>Wolfiporia</taxon>
    </lineage>
</organism>
<reference evidence="3 4" key="1">
    <citation type="journal article" date="2012" name="Science">
        <title>The Paleozoic origin of enzymatic lignin decomposition reconstructed from 31 fungal genomes.</title>
        <authorList>
            <person name="Floudas D."/>
            <person name="Binder M."/>
            <person name="Riley R."/>
            <person name="Barry K."/>
            <person name="Blanchette R.A."/>
            <person name="Henrissat B."/>
            <person name="Martinez A.T."/>
            <person name="Otillar R."/>
            <person name="Spatafora J.W."/>
            <person name="Yadav J.S."/>
            <person name="Aerts A."/>
            <person name="Benoit I."/>
            <person name="Boyd A."/>
            <person name="Carlson A."/>
            <person name="Copeland A."/>
            <person name="Coutinho P.M."/>
            <person name="de Vries R.P."/>
            <person name="Ferreira P."/>
            <person name="Findley K."/>
            <person name="Foster B."/>
            <person name="Gaskell J."/>
            <person name="Glotzer D."/>
            <person name="Gorecki P."/>
            <person name="Heitman J."/>
            <person name="Hesse C."/>
            <person name="Hori C."/>
            <person name="Igarashi K."/>
            <person name="Jurgens J.A."/>
            <person name="Kallen N."/>
            <person name="Kersten P."/>
            <person name="Kohler A."/>
            <person name="Kuees U."/>
            <person name="Kumar T.K.A."/>
            <person name="Kuo A."/>
            <person name="LaButti K."/>
            <person name="Larrondo L.F."/>
            <person name="Lindquist E."/>
            <person name="Ling A."/>
            <person name="Lombard V."/>
            <person name="Lucas S."/>
            <person name="Lundell T."/>
            <person name="Martin R."/>
            <person name="McLaughlin D.J."/>
            <person name="Morgenstern I."/>
            <person name="Morin E."/>
            <person name="Murat C."/>
            <person name="Nagy L.G."/>
            <person name="Nolan M."/>
            <person name="Ohm R.A."/>
            <person name="Patyshakuliyeva A."/>
            <person name="Rokas A."/>
            <person name="Ruiz-Duenas F.J."/>
            <person name="Sabat G."/>
            <person name="Salamov A."/>
            <person name="Samejima M."/>
            <person name="Schmutz J."/>
            <person name="Slot J.C."/>
            <person name="St John F."/>
            <person name="Stenlid J."/>
            <person name="Sun H."/>
            <person name="Sun S."/>
            <person name="Syed K."/>
            <person name="Tsang A."/>
            <person name="Wiebenga A."/>
            <person name="Young D."/>
            <person name="Pisabarro A."/>
            <person name="Eastwood D.C."/>
            <person name="Martin F."/>
            <person name="Cullen D."/>
            <person name="Grigoriev I.V."/>
            <person name="Hibbett D.S."/>
        </authorList>
    </citation>
    <scope>NUCLEOTIDE SEQUENCE [LARGE SCALE GENOMIC DNA]</scope>
    <source>
        <strain evidence="3 4">MD-104</strain>
    </source>
</reference>
<dbReference type="InterPro" id="IPR036908">
    <property type="entry name" value="RlpA-like_sf"/>
</dbReference>
<dbReference type="Proteomes" id="UP000218811">
    <property type="component" value="Unassembled WGS sequence"/>
</dbReference>
<dbReference type="PANTHER" id="PTHR31836">
    <property type="match status" value="1"/>
</dbReference>
<protein>
    <recommendedName>
        <fullName evidence="5">RlpA-like protein double-psi beta-barrel domain-containing protein</fullName>
    </recommendedName>
</protein>
<feature type="chain" id="PRO_5013816813" description="RlpA-like protein double-psi beta-barrel domain-containing protein" evidence="2">
    <location>
        <begin position="20"/>
        <end position="126"/>
    </location>
</feature>